<proteinExistence type="predicted"/>
<feature type="transmembrane region" description="Helical" evidence="4">
    <location>
        <begin position="341"/>
        <end position="362"/>
    </location>
</feature>
<dbReference type="GO" id="GO:0005886">
    <property type="term" value="C:plasma membrane"/>
    <property type="evidence" value="ECO:0007669"/>
    <property type="project" value="TreeGrafter"/>
</dbReference>
<feature type="transmembrane region" description="Helical" evidence="4">
    <location>
        <begin position="12"/>
        <end position="37"/>
    </location>
</feature>
<feature type="transmembrane region" description="Helical" evidence="4">
    <location>
        <begin position="99"/>
        <end position="117"/>
    </location>
</feature>
<dbReference type="SUPFAM" id="SSF103473">
    <property type="entry name" value="MFS general substrate transporter"/>
    <property type="match status" value="1"/>
</dbReference>
<evidence type="ECO:0000256" key="2">
    <source>
        <dbReference type="ARBA" id="ARBA00022989"/>
    </source>
</evidence>
<gene>
    <name evidence="6" type="ORF">LV92_02023</name>
</gene>
<evidence type="ECO:0000256" key="1">
    <source>
        <dbReference type="ARBA" id="ARBA00022692"/>
    </source>
</evidence>
<dbReference type="Pfam" id="PF07690">
    <property type="entry name" value="MFS_1"/>
    <property type="match status" value="1"/>
</dbReference>
<evidence type="ECO:0000259" key="5">
    <source>
        <dbReference type="PROSITE" id="PS50850"/>
    </source>
</evidence>
<dbReference type="CDD" id="cd17478">
    <property type="entry name" value="MFS_FsR"/>
    <property type="match status" value="1"/>
</dbReference>
<protein>
    <submittedName>
        <fullName evidence="6">FSR family fosmidomycin resistance protein-like MFS transporter</fullName>
    </submittedName>
</protein>
<keyword evidence="1 4" id="KW-0812">Transmembrane</keyword>
<dbReference type="GO" id="GO:0022857">
    <property type="term" value="F:transmembrane transporter activity"/>
    <property type="evidence" value="ECO:0007669"/>
    <property type="project" value="InterPro"/>
</dbReference>
<dbReference type="AlphaFoldDB" id="A0A327RGC9"/>
<dbReference type="RefSeq" id="WP_111623488.1">
    <property type="nucleotide sequence ID" value="NZ_QLLN01000003.1"/>
</dbReference>
<comment type="caution">
    <text evidence="6">The sequence shown here is derived from an EMBL/GenBank/DDBJ whole genome shotgun (WGS) entry which is preliminary data.</text>
</comment>
<feature type="transmembrane region" description="Helical" evidence="4">
    <location>
        <begin position="281"/>
        <end position="302"/>
    </location>
</feature>
<dbReference type="Proteomes" id="UP000249696">
    <property type="component" value="Unassembled WGS sequence"/>
</dbReference>
<dbReference type="PANTHER" id="PTHR43129:SF1">
    <property type="entry name" value="FOSMIDOMYCIN RESISTANCE PROTEIN"/>
    <property type="match status" value="1"/>
</dbReference>
<dbReference type="Gene3D" id="1.20.1250.20">
    <property type="entry name" value="MFS general substrate transporter like domains"/>
    <property type="match status" value="2"/>
</dbReference>
<feature type="transmembrane region" description="Helical" evidence="4">
    <location>
        <begin position="165"/>
        <end position="187"/>
    </location>
</feature>
<feature type="domain" description="Major facilitator superfamily (MFS) profile" evidence="5">
    <location>
        <begin position="12"/>
        <end position="393"/>
    </location>
</feature>
<feature type="transmembrane region" description="Helical" evidence="4">
    <location>
        <begin position="308"/>
        <end position="329"/>
    </location>
</feature>
<dbReference type="InterPro" id="IPR020846">
    <property type="entry name" value="MFS_dom"/>
</dbReference>
<reference evidence="6 7" key="1">
    <citation type="submission" date="2018-06" db="EMBL/GenBank/DDBJ databases">
        <title>Genomic Encyclopedia of Archaeal and Bacterial Type Strains, Phase II (KMG-II): from individual species to whole genera.</title>
        <authorList>
            <person name="Goeker M."/>
        </authorList>
    </citation>
    <scope>NUCLEOTIDE SEQUENCE [LARGE SCALE GENOMIC DNA]</scope>
    <source>
        <strain evidence="6 7">DSM 23522</strain>
    </source>
</reference>
<feature type="transmembrane region" description="Helical" evidence="4">
    <location>
        <begin position="138"/>
        <end position="159"/>
    </location>
</feature>
<feature type="transmembrane region" description="Helical" evidence="4">
    <location>
        <begin position="368"/>
        <end position="387"/>
    </location>
</feature>
<keyword evidence="2 4" id="KW-1133">Transmembrane helix</keyword>
<sequence length="402" mass="44181">MINNHSKAAFGILYFIGFAHLINDLIQGVIPSIYPLLKEKYQLSFIQIGLITFAFQFTASLLQPLVGRYTDKRPKIYALIYGLGLSAFGVLLLSYANSFYAILAACILMGGGSAIFHPESSRIANLASGGKIGVAQSIFQIGGNLGTALAPLMVALIVLPDSQDLIIVFMLPLILGLMVLKEITVWYKRYLDGVKSRKIISPLVSVGFSKRKTKLVFGILLVIIFSKFIYAASLSNYYTFYLIEKFDLTIEQAQIHLFVYLFSYMLGTVIGGPIGDKFGRVYAIWFSVLGAIPFTLMLPYVNLIYTDIFMVIIGLIMASAFPAIISYAQELMPNKLGVVSGLFYGFAFGVAAIGSAIIGVLADYTSIYFVYQICSFLPLIGVVCYFLPNLNPKKVRLLSSTA</sequence>
<feature type="transmembrane region" description="Helical" evidence="4">
    <location>
        <begin position="43"/>
        <end position="62"/>
    </location>
</feature>
<dbReference type="InterPro" id="IPR011701">
    <property type="entry name" value="MFS"/>
</dbReference>
<organism evidence="6 7">
    <name type="scientific">Arenibacter echinorum</name>
    <dbReference type="NCBI Taxonomy" id="440515"/>
    <lineage>
        <taxon>Bacteria</taxon>
        <taxon>Pseudomonadati</taxon>
        <taxon>Bacteroidota</taxon>
        <taxon>Flavobacteriia</taxon>
        <taxon>Flavobacteriales</taxon>
        <taxon>Flavobacteriaceae</taxon>
        <taxon>Arenibacter</taxon>
    </lineage>
</organism>
<dbReference type="InterPro" id="IPR036259">
    <property type="entry name" value="MFS_trans_sf"/>
</dbReference>
<evidence type="ECO:0000256" key="3">
    <source>
        <dbReference type="ARBA" id="ARBA00023136"/>
    </source>
</evidence>
<dbReference type="PROSITE" id="PS50850">
    <property type="entry name" value="MFS"/>
    <property type="match status" value="1"/>
</dbReference>
<feature type="transmembrane region" description="Helical" evidence="4">
    <location>
        <begin position="74"/>
        <end position="93"/>
    </location>
</feature>
<dbReference type="PANTHER" id="PTHR43129">
    <property type="entry name" value="FOSMIDOMYCIN RESISTANCE PROTEIN"/>
    <property type="match status" value="1"/>
</dbReference>
<evidence type="ECO:0000313" key="6">
    <source>
        <dbReference type="EMBL" id="RAJ12787.1"/>
    </source>
</evidence>
<name>A0A327RGC9_9FLAO</name>
<keyword evidence="3 4" id="KW-0472">Membrane</keyword>
<dbReference type="OrthoDB" id="9770492at2"/>
<accession>A0A327RGC9</accession>
<feature type="transmembrane region" description="Helical" evidence="4">
    <location>
        <begin position="253"/>
        <end position="274"/>
    </location>
</feature>
<evidence type="ECO:0000256" key="4">
    <source>
        <dbReference type="SAM" id="Phobius"/>
    </source>
</evidence>
<keyword evidence="7" id="KW-1185">Reference proteome</keyword>
<evidence type="ECO:0000313" key="7">
    <source>
        <dbReference type="Proteomes" id="UP000249696"/>
    </source>
</evidence>
<feature type="transmembrane region" description="Helical" evidence="4">
    <location>
        <begin position="215"/>
        <end position="233"/>
    </location>
</feature>
<dbReference type="EMBL" id="QLLN01000003">
    <property type="protein sequence ID" value="RAJ12787.1"/>
    <property type="molecule type" value="Genomic_DNA"/>
</dbReference>